<dbReference type="AlphaFoldDB" id="Q5NZU0"/>
<gene>
    <name evidence="2" type="ORF">ebA5813</name>
</gene>
<evidence type="ECO:0000313" key="3">
    <source>
        <dbReference type="Proteomes" id="UP000006552"/>
    </source>
</evidence>
<accession>Q5NZU0</accession>
<sequence length="40" mass="4189">MIATTVPAGENSVRQGVSELKVPEGSKRAALGKRSLLSHL</sequence>
<dbReference type="EMBL" id="CR555306">
    <property type="protein sequence ID" value="CAI09424.1"/>
    <property type="molecule type" value="Genomic_DNA"/>
</dbReference>
<reference evidence="2 3" key="1">
    <citation type="journal article" date="2005" name="Arch. Microbiol.">
        <title>The genome sequence of an anaerobic aromatic-degrading denitrifying bacterium, strain EbN1.</title>
        <authorList>
            <person name="Rabus R."/>
            <person name="Kube M."/>
            <person name="Heider J."/>
            <person name="Beck A."/>
            <person name="Heitmann K."/>
            <person name="Widdel F."/>
            <person name="Reinhardt R."/>
        </authorList>
    </citation>
    <scope>NUCLEOTIDE SEQUENCE [LARGE SCALE GENOMIC DNA]</scope>
    <source>
        <strain evidence="2 3">EbN1</strain>
    </source>
</reference>
<dbReference type="Proteomes" id="UP000006552">
    <property type="component" value="Chromosome"/>
</dbReference>
<organism evidence="2 3">
    <name type="scientific">Aromatoleum aromaticum (strain DSM 19018 / LMG 30748 / EbN1)</name>
    <name type="common">Azoarcus sp. (strain EbN1)</name>
    <dbReference type="NCBI Taxonomy" id="76114"/>
    <lineage>
        <taxon>Bacteria</taxon>
        <taxon>Pseudomonadati</taxon>
        <taxon>Pseudomonadota</taxon>
        <taxon>Betaproteobacteria</taxon>
        <taxon>Rhodocyclales</taxon>
        <taxon>Rhodocyclaceae</taxon>
        <taxon>Aromatoleum</taxon>
    </lineage>
</organism>
<dbReference type="HOGENOM" id="CLU_3284066_0_0_4"/>
<name>Q5NZU0_AROAE</name>
<keyword evidence="3" id="KW-1185">Reference proteome</keyword>
<evidence type="ECO:0000256" key="1">
    <source>
        <dbReference type="SAM" id="MobiDB-lite"/>
    </source>
</evidence>
<proteinExistence type="predicted"/>
<dbReference type="KEGG" id="eba:ebA5813"/>
<protein>
    <submittedName>
        <fullName evidence="2">Uncharacterized protein</fullName>
    </submittedName>
</protein>
<evidence type="ECO:0000313" key="2">
    <source>
        <dbReference type="EMBL" id="CAI09424.1"/>
    </source>
</evidence>
<feature type="region of interest" description="Disordered" evidence="1">
    <location>
        <begin position="1"/>
        <end position="20"/>
    </location>
</feature>